<evidence type="ECO:0000256" key="1">
    <source>
        <dbReference type="SAM" id="Phobius"/>
    </source>
</evidence>
<sequence>MSVAQSQMLYASPIWASALIFEVNKKDMLKPQRMMAKRVACAYTTVPTNAILVMAGMLPLHIMVSERNAVSVAKKANSTDQA</sequence>
<gene>
    <name evidence="2" type="ORF">FWK35_00018110</name>
</gene>
<evidence type="ECO:0000313" key="3">
    <source>
        <dbReference type="Proteomes" id="UP000478052"/>
    </source>
</evidence>
<dbReference type="Proteomes" id="UP000478052">
    <property type="component" value="Unassembled WGS sequence"/>
</dbReference>
<keyword evidence="3" id="KW-1185">Reference proteome</keyword>
<dbReference type="OrthoDB" id="6621315at2759"/>
<comment type="caution">
    <text evidence="2">The sequence shown here is derived from an EMBL/GenBank/DDBJ whole genome shotgun (WGS) entry which is preliminary data.</text>
</comment>
<keyword evidence="1" id="KW-0472">Membrane</keyword>
<reference evidence="2 3" key="1">
    <citation type="submission" date="2019-08" db="EMBL/GenBank/DDBJ databases">
        <title>Whole genome of Aphis craccivora.</title>
        <authorList>
            <person name="Voronova N.V."/>
            <person name="Shulinski R.S."/>
            <person name="Bandarenka Y.V."/>
            <person name="Zhorov D.G."/>
            <person name="Warner D."/>
        </authorList>
    </citation>
    <scope>NUCLEOTIDE SEQUENCE [LARGE SCALE GENOMIC DNA]</scope>
    <source>
        <strain evidence="2">180601</strain>
        <tissue evidence="2">Whole Body</tissue>
    </source>
</reference>
<name>A0A6G0Y1E9_APHCR</name>
<proteinExistence type="predicted"/>
<accession>A0A6G0Y1E9</accession>
<evidence type="ECO:0000313" key="2">
    <source>
        <dbReference type="EMBL" id="KAF0747277.1"/>
    </source>
</evidence>
<dbReference type="AlphaFoldDB" id="A0A6G0Y1E9"/>
<keyword evidence="1" id="KW-0812">Transmembrane</keyword>
<dbReference type="EMBL" id="VUJU01006896">
    <property type="protein sequence ID" value="KAF0747277.1"/>
    <property type="molecule type" value="Genomic_DNA"/>
</dbReference>
<keyword evidence="1" id="KW-1133">Transmembrane helix</keyword>
<feature type="transmembrane region" description="Helical" evidence="1">
    <location>
        <begin position="40"/>
        <end position="62"/>
    </location>
</feature>
<protein>
    <submittedName>
        <fullName evidence="2">Retrovirus-related Pol polyprotein from type-1 retrotransposable element R1</fullName>
    </submittedName>
</protein>
<organism evidence="2 3">
    <name type="scientific">Aphis craccivora</name>
    <name type="common">Cowpea aphid</name>
    <dbReference type="NCBI Taxonomy" id="307492"/>
    <lineage>
        <taxon>Eukaryota</taxon>
        <taxon>Metazoa</taxon>
        <taxon>Ecdysozoa</taxon>
        <taxon>Arthropoda</taxon>
        <taxon>Hexapoda</taxon>
        <taxon>Insecta</taxon>
        <taxon>Pterygota</taxon>
        <taxon>Neoptera</taxon>
        <taxon>Paraneoptera</taxon>
        <taxon>Hemiptera</taxon>
        <taxon>Sternorrhyncha</taxon>
        <taxon>Aphidomorpha</taxon>
        <taxon>Aphidoidea</taxon>
        <taxon>Aphididae</taxon>
        <taxon>Aphidini</taxon>
        <taxon>Aphis</taxon>
        <taxon>Aphis</taxon>
    </lineage>
</organism>